<organism evidence="2 3">
    <name type="scientific">Micromonospora parastrephiae</name>
    <dbReference type="NCBI Taxonomy" id="2806101"/>
    <lineage>
        <taxon>Bacteria</taxon>
        <taxon>Bacillati</taxon>
        <taxon>Actinomycetota</taxon>
        <taxon>Actinomycetes</taxon>
        <taxon>Micromonosporales</taxon>
        <taxon>Micromonosporaceae</taxon>
        <taxon>Micromonospora</taxon>
    </lineage>
</organism>
<dbReference type="EMBL" id="JAEVHM010000045">
    <property type="protein sequence ID" value="MBM0232574.1"/>
    <property type="molecule type" value="Genomic_DNA"/>
</dbReference>
<reference evidence="2 3" key="1">
    <citation type="submission" date="2021-01" db="EMBL/GenBank/DDBJ databases">
        <title>Draft genome sequence of Micromonospora sp. strain STR1_7.</title>
        <authorList>
            <person name="Karlyshev A."/>
            <person name="Jawad R."/>
        </authorList>
    </citation>
    <scope>NUCLEOTIDE SEQUENCE [LARGE SCALE GENOMIC DNA]</scope>
    <source>
        <strain evidence="2 3">STR1-7</strain>
    </source>
</reference>
<dbReference type="SUPFAM" id="SSF55718">
    <property type="entry name" value="SCP-like"/>
    <property type="match status" value="1"/>
</dbReference>
<proteinExistence type="predicted"/>
<protein>
    <submittedName>
        <fullName evidence="2">SCP2 sterol-binding domain-containing protein</fullName>
    </submittedName>
</protein>
<name>A0ABS1XTH5_9ACTN</name>
<sequence length="143" mass="15996">MAIDTTRFERIRQAAGSRSESDVFAFAQEHEGGVGGLLDEVFGNMPDVFRADRAKGQQADFQYVIKTPDGPHEYFVRIHDGVCESGRGQVESPQLTTTVELPTFLRLVTGRINGMQAFLRGKVKLSGNTLYAAKFEHWFERPS</sequence>
<dbReference type="Gene3D" id="3.30.1050.10">
    <property type="entry name" value="SCP2 sterol-binding domain"/>
    <property type="match status" value="1"/>
</dbReference>
<dbReference type="InterPro" id="IPR003033">
    <property type="entry name" value="SCP2_sterol-bd_dom"/>
</dbReference>
<dbReference type="Proteomes" id="UP000601027">
    <property type="component" value="Unassembled WGS sequence"/>
</dbReference>
<comment type="caution">
    <text evidence="2">The sequence shown here is derived from an EMBL/GenBank/DDBJ whole genome shotgun (WGS) entry which is preliminary data.</text>
</comment>
<feature type="domain" description="SCP2" evidence="1">
    <location>
        <begin position="53"/>
        <end position="139"/>
    </location>
</feature>
<evidence type="ECO:0000313" key="2">
    <source>
        <dbReference type="EMBL" id="MBM0232574.1"/>
    </source>
</evidence>
<dbReference type="Pfam" id="PF02036">
    <property type="entry name" value="SCP2"/>
    <property type="match status" value="1"/>
</dbReference>
<accession>A0ABS1XTH5</accession>
<evidence type="ECO:0000313" key="3">
    <source>
        <dbReference type="Proteomes" id="UP000601027"/>
    </source>
</evidence>
<dbReference type="InterPro" id="IPR036527">
    <property type="entry name" value="SCP2_sterol-bd_dom_sf"/>
</dbReference>
<dbReference type="RefSeq" id="WP_203174977.1">
    <property type="nucleotide sequence ID" value="NZ_JAEVHM010000045.1"/>
</dbReference>
<keyword evidence="3" id="KW-1185">Reference proteome</keyword>
<gene>
    <name evidence="2" type="ORF">JNW91_12300</name>
</gene>
<evidence type="ECO:0000259" key="1">
    <source>
        <dbReference type="Pfam" id="PF02036"/>
    </source>
</evidence>